<evidence type="ECO:0000313" key="2">
    <source>
        <dbReference type="Proteomes" id="UP000321234"/>
    </source>
</evidence>
<dbReference type="InterPro" id="IPR029475">
    <property type="entry name" value="DUF6807"/>
</dbReference>
<organism evidence="1 2">
    <name type="scientific">Quadrisphaera setariae</name>
    <dbReference type="NCBI Taxonomy" id="2593304"/>
    <lineage>
        <taxon>Bacteria</taxon>
        <taxon>Bacillati</taxon>
        <taxon>Actinomycetota</taxon>
        <taxon>Actinomycetes</taxon>
        <taxon>Kineosporiales</taxon>
        <taxon>Kineosporiaceae</taxon>
        <taxon>Quadrisphaera</taxon>
    </lineage>
</organism>
<name>A0A5C8ZIX4_9ACTN</name>
<evidence type="ECO:0000313" key="1">
    <source>
        <dbReference type="EMBL" id="TXR58015.1"/>
    </source>
</evidence>
<dbReference type="AlphaFoldDB" id="A0A5C8ZIX4"/>
<dbReference type="RefSeq" id="WP_147924626.1">
    <property type="nucleotide sequence ID" value="NZ_VKAC01000001.1"/>
</dbReference>
<gene>
    <name evidence="1" type="ORF">FMM08_01985</name>
</gene>
<dbReference type="OrthoDB" id="242375at2"/>
<protein>
    <recommendedName>
        <fullName evidence="3">Methane oxygenase PmoA</fullName>
    </recommendedName>
</protein>
<sequence length="309" mass="33529">MRAGLTWEPGPGETGALVGPSGQPLATFHWGSRANHPYVDDLRPLAHRGVLTAHAPHDHRWHHGLWWSWKFVDDVLFWEDHPGYGGNRTGLGRSLVREHAVHEDDGRVRVTERLDWVVDATGEVLLSEQRVVTAGLDPVLPGAWVLDWDQRWRATREVVLSTTPWPQTSWGGYAGLSYRAARAMVGEEEVLASGDRRGAAAVHGERAAWAAYTGLVDGAEVDEPAVPGRGGVALLPHPDDEGTPHPVYAATATDGFGFLATAPLMHGDRTLAADEDLRLRTRVVVLPGRADPDVLDAALTAWSGRAVPA</sequence>
<proteinExistence type="predicted"/>
<dbReference type="Pfam" id="PF14100">
    <property type="entry name" value="DUF6807"/>
    <property type="match status" value="1"/>
</dbReference>
<dbReference type="Proteomes" id="UP000321234">
    <property type="component" value="Unassembled WGS sequence"/>
</dbReference>
<dbReference type="EMBL" id="VKAC01000001">
    <property type="protein sequence ID" value="TXR58015.1"/>
    <property type="molecule type" value="Genomic_DNA"/>
</dbReference>
<reference evidence="1 2" key="1">
    <citation type="submission" date="2019-07" db="EMBL/GenBank/DDBJ databases">
        <title>Quadrisphaera sp. strain DD2A genome sequencing and assembly.</title>
        <authorList>
            <person name="Kim I."/>
        </authorList>
    </citation>
    <scope>NUCLEOTIDE SEQUENCE [LARGE SCALE GENOMIC DNA]</scope>
    <source>
        <strain evidence="1 2">DD2A</strain>
    </source>
</reference>
<evidence type="ECO:0008006" key="3">
    <source>
        <dbReference type="Google" id="ProtNLM"/>
    </source>
</evidence>
<accession>A0A5C8ZIX4</accession>
<keyword evidence="2" id="KW-1185">Reference proteome</keyword>
<comment type="caution">
    <text evidence="1">The sequence shown here is derived from an EMBL/GenBank/DDBJ whole genome shotgun (WGS) entry which is preliminary data.</text>
</comment>